<name>A0A0A9X4U3_LYGHE</name>
<reference evidence="1" key="1">
    <citation type="journal article" date="2014" name="PLoS ONE">
        <title>Transcriptome-Based Identification of ABC Transporters in the Western Tarnished Plant Bug Lygus hesperus.</title>
        <authorList>
            <person name="Hull J.J."/>
            <person name="Chaney K."/>
            <person name="Geib S.M."/>
            <person name="Fabrick J.A."/>
            <person name="Brent C.S."/>
            <person name="Walsh D."/>
            <person name="Lavine L.C."/>
        </authorList>
    </citation>
    <scope>NUCLEOTIDE SEQUENCE</scope>
</reference>
<dbReference type="PANTHER" id="PTHR11028">
    <property type="entry name" value="VACUOLAR ATP SYNTHASE SUBUNIT AC39"/>
    <property type="match status" value="1"/>
</dbReference>
<dbReference type="InterPro" id="IPR036079">
    <property type="entry name" value="ATPase_csu/dsu_sf"/>
</dbReference>
<evidence type="ECO:0000313" key="1">
    <source>
        <dbReference type="EMBL" id="JAG13838.1"/>
    </source>
</evidence>
<dbReference type="Pfam" id="PF01992">
    <property type="entry name" value="vATP-synt_AC39"/>
    <property type="match status" value="1"/>
</dbReference>
<gene>
    <name evidence="2" type="primary">Os01g0587000</name>
    <name evidence="1" type="ORF">CM83_2447</name>
    <name evidence="2" type="ORF">g.97483</name>
</gene>
<dbReference type="GO" id="GO:0033179">
    <property type="term" value="C:proton-transporting V-type ATPase, V0 domain"/>
    <property type="evidence" value="ECO:0007669"/>
    <property type="project" value="InterPro"/>
</dbReference>
<dbReference type="SUPFAM" id="SSF103486">
    <property type="entry name" value="V-type ATP synthase subunit C"/>
    <property type="match status" value="1"/>
</dbReference>
<organism evidence="1">
    <name type="scientific">Lygus hesperus</name>
    <name type="common">Western plant bug</name>
    <dbReference type="NCBI Taxonomy" id="30085"/>
    <lineage>
        <taxon>Eukaryota</taxon>
        <taxon>Metazoa</taxon>
        <taxon>Ecdysozoa</taxon>
        <taxon>Arthropoda</taxon>
        <taxon>Hexapoda</taxon>
        <taxon>Insecta</taxon>
        <taxon>Pterygota</taxon>
        <taxon>Neoptera</taxon>
        <taxon>Paraneoptera</taxon>
        <taxon>Hemiptera</taxon>
        <taxon>Heteroptera</taxon>
        <taxon>Panheteroptera</taxon>
        <taxon>Cimicomorpha</taxon>
        <taxon>Miridae</taxon>
        <taxon>Mirini</taxon>
        <taxon>Lygus</taxon>
    </lineage>
</organism>
<proteinExistence type="predicted"/>
<reference evidence="1" key="2">
    <citation type="submission" date="2014-07" db="EMBL/GenBank/DDBJ databases">
        <authorList>
            <person name="Hull J."/>
        </authorList>
    </citation>
    <scope>NUCLEOTIDE SEQUENCE</scope>
</reference>
<dbReference type="InterPro" id="IPR002843">
    <property type="entry name" value="ATPase_V0-cplx_csu/dsu"/>
</dbReference>
<dbReference type="GO" id="GO:0046961">
    <property type="term" value="F:proton-transporting ATPase activity, rotational mechanism"/>
    <property type="evidence" value="ECO:0007669"/>
    <property type="project" value="InterPro"/>
</dbReference>
<dbReference type="EMBL" id="GDHC01019261">
    <property type="protein sequence ID" value="JAP99367.1"/>
    <property type="molecule type" value="Transcribed_RNA"/>
</dbReference>
<protein>
    <submittedName>
        <fullName evidence="1">Putative V-type proton ATPase subunit d</fullName>
    </submittedName>
</protein>
<sequence length="125" mass="14807">MCALLDAEADRMCITLTMNTFHMREITAGDRRRVFAQLGTLVDIHDEIAESENEEQLRDRLRRFPHFFDLLDDSRTLDTTSKKSLERRFVEDAVVHYNDALTRQFQYGVFYAYVKLKELEINNLQ</sequence>
<dbReference type="InterPro" id="IPR016727">
    <property type="entry name" value="ATPase_V0-cplx_dsu"/>
</dbReference>
<evidence type="ECO:0000313" key="2">
    <source>
        <dbReference type="EMBL" id="JAP99367.1"/>
    </source>
</evidence>
<accession>A0A0A9X4U3</accession>
<dbReference type="AlphaFoldDB" id="A0A0A9X4U3"/>
<reference evidence="2" key="3">
    <citation type="journal article" date="2016" name="Gigascience">
        <title>De novo construction of an expanded transcriptome assembly for the western tarnished plant bug, Lygus hesperus.</title>
        <authorList>
            <person name="Tassone E.E."/>
            <person name="Geib S.M."/>
            <person name="Hall B."/>
            <person name="Fabrick J.A."/>
            <person name="Brent C.S."/>
            <person name="Hull J.J."/>
        </authorList>
    </citation>
    <scope>NUCLEOTIDE SEQUENCE</scope>
</reference>
<dbReference type="EMBL" id="GBHO01029766">
    <property type="protein sequence ID" value="JAG13838.1"/>
    <property type="molecule type" value="Transcribed_RNA"/>
</dbReference>